<gene>
    <name evidence="4" type="ORF">CBR_g31642</name>
</gene>
<dbReference type="GO" id="GO:0140662">
    <property type="term" value="F:ATP-dependent protein folding chaperone"/>
    <property type="evidence" value="ECO:0007669"/>
    <property type="project" value="InterPro"/>
</dbReference>
<dbReference type="EMBL" id="BFEA01000364">
    <property type="protein sequence ID" value="GBG81084.1"/>
    <property type="molecule type" value="Genomic_DNA"/>
</dbReference>
<dbReference type="Proteomes" id="UP000265515">
    <property type="component" value="Unassembled WGS sequence"/>
</dbReference>
<dbReference type="InterPro" id="IPR018181">
    <property type="entry name" value="Heat_shock_70_CS"/>
</dbReference>
<evidence type="ECO:0000313" key="5">
    <source>
        <dbReference type="Proteomes" id="UP000265515"/>
    </source>
</evidence>
<proteinExistence type="inferred from homology"/>
<dbReference type="InterPro" id="IPR029047">
    <property type="entry name" value="HSP70_peptide-bd_sf"/>
</dbReference>
<name>A0A388LFK2_CHABU</name>
<dbReference type="PRINTS" id="PR00301">
    <property type="entry name" value="HEATSHOCK70"/>
</dbReference>
<dbReference type="FunFam" id="3.30.420.40:FF:000026">
    <property type="entry name" value="Heat shock protein 70"/>
    <property type="match status" value="1"/>
</dbReference>
<dbReference type="Gene3D" id="3.90.640.10">
    <property type="entry name" value="Actin, Chain A, domain 4"/>
    <property type="match status" value="1"/>
</dbReference>
<sequence>MALVEGEGREVVQRTGGPVIGIDLGTSFCCVAVWRKDGVEIIPNENGNRITPSCVAFVDSERLVGDTAKNQAAMNLQNTVYEIKRLIGRKFNDPTVQKDVRLWPFKVIEGSGGQPRIQIKTEQEAEKLYSPEEISGMLLRKMKQIAEAYLDCQVRDAVITVPAYFNQAQRQATEDAGAIAGLNVLRIANEPSVAALAYGLHKDCLFVEQKKKVMVFDLGGGTCDVAIMEMGSKSCTVQALSGDTHLGGVDFDERLLDHVIERQKGRDTSILKNPSRLTCLRRACMLAKHELSSRHSAIVEVDANAGQFVSVSRAVFEELNRDLFERCINKAKEALEGAHVQAWDIFEVILVGGSTRVPKIQSMLKELFGGRDPKKSISADEAVAYGAAVMGGMLTQETTSQLKDLTVVEVTALSIGAGIGGCERDTEEMWRMENVIQRNTALPASGGTTLSTASDNQTSACIPIYEGERIMCKDNHFIGSFLLDGLQCLPRGQAEVRLTLNVDLNGLIHAQAMEIRTGRMSFATFRGEEARLTGDEIRKMEEEARIYQEYDEVTRRRWEARSRLEDKIYQVRRQLKMTAPSTNAGRLLEENVGRLMSWLESHKVLPTVEECEGETRVLRTLCAAAVGIRFPDP</sequence>
<dbReference type="Gene3D" id="3.30.30.30">
    <property type="match status" value="1"/>
</dbReference>
<keyword evidence="1 3" id="KW-0547">Nucleotide-binding</keyword>
<dbReference type="Pfam" id="PF00012">
    <property type="entry name" value="HSP70"/>
    <property type="match status" value="1"/>
</dbReference>
<dbReference type="Gene3D" id="2.60.34.10">
    <property type="entry name" value="Substrate Binding Domain Of DNAk, Chain A, domain 1"/>
    <property type="match status" value="1"/>
</dbReference>
<dbReference type="PROSITE" id="PS01036">
    <property type="entry name" value="HSP70_3"/>
    <property type="match status" value="1"/>
</dbReference>
<dbReference type="InterPro" id="IPR043129">
    <property type="entry name" value="ATPase_NBD"/>
</dbReference>
<dbReference type="InterPro" id="IPR013126">
    <property type="entry name" value="Hsp_70_fam"/>
</dbReference>
<organism evidence="4 5">
    <name type="scientific">Chara braunii</name>
    <name type="common">Braun's stonewort</name>
    <dbReference type="NCBI Taxonomy" id="69332"/>
    <lineage>
        <taxon>Eukaryota</taxon>
        <taxon>Viridiplantae</taxon>
        <taxon>Streptophyta</taxon>
        <taxon>Charophyceae</taxon>
        <taxon>Charales</taxon>
        <taxon>Characeae</taxon>
        <taxon>Chara</taxon>
    </lineage>
</organism>
<evidence type="ECO:0000256" key="2">
    <source>
        <dbReference type="ARBA" id="ARBA00022840"/>
    </source>
</evidence>
<protein>
    <submittedName>
        <fullName evidence="4">Uncharacterized protein</fullName>
    </submittedName>
</protein>
<accession>A0A388LFK2</accession>
<comment type="similarity">
    <text evidence="3">Belongs to the heat shock protein 70 family.</text>
</comment>
<dbReference type="FunFam" id="3.30.30.30:FF:000003">
    <property type="entry name" value="Heat shock protein 9"/>
    <property type="match status" value="1"/>
</dbReference>
<dbReference type="PROSITE" id="PS00297">
    <property type="entry name" value="HSP70_1"/>
    <property type="match status" value="1"/>
</dbReference>
<keyword evidence="2 3" id="KW-0067">ATP-binding</keyword>
<dbReference type="SUPFAM" id="SSF53067">
    <property type="entry name" value="Actin-like ATPase domain"/>
    <property type="match status" value="2"/>
</dbReference>
<dbReference type="FunFam" id="3.90.640.10:FF:000003">
    <property type="entry name" value="Molecular chaperone DnaK"/>
    <property type="match status" value="1"/>
</dbReference>
<reference evidence="4 5" key="1">
    <citation type="journal article" date="2018" name="Cell">
        <title>The Chara Genome: Secondary Complexity and Implications for Plant Terrestrialization.</title>
        <authorList>
            <person name="Nishiyama T."/>
            <person name="Sakayama H."/>
            <person name="Vries J.D."/>
            <person name="Buschmann H."/>
            <person name="Saint-Marcoux D."/>
            <person name="Ullrich K.K."/>
            <person name="Haas F.B."/>
            <person name="Vanderstraeten L."/>
            <person name="Becker D."/>
            <person name="Lang D."/>
            <person name="Vosolsobe S."/>
            <person name="Rombauts S."/>
            <person name="Wilhelmsson P.K.I."/>
            <person name="Janitza P."/>
            <person name="Kern R."/>
            <person name="Heyl A."/>
            <person name="Rumpler F."/>
            <person name="Villalobos L.I.A.C."/>
            <person name="Clay J.M."/>
            <person name="Skokan R."/>
            <person name="Toyoda A."/>
            <person name="Suzuki Y."/>
            <person name="Kagoshima H."/>
            <person name="Schijlen E."/>
            <person name="Tajeshwar N."/>
            <person name="Catarino B."/>
            <person name="Hetherington A.J."/>
            <person name="Saltykova A."/>
            <person name="Bonnot C."/>
            <person name="Breuninger H."/>
            <person name="Symeonidi A."/>
            <person name="Radhakrishnan G.V."/>
            <person name="Van Nieuwerburgh F."/>
            <person name="Deforce D."/>
            <person name="Chang C."/>
            <person name="Karol K.G."/>
            <person name="Hedrich R."/>
            <person name="Ulvskov P."/>
            <person name="Glockner G."/>
            <person name="Delwiche C.F."/>
            <person name="Petrasek J."/>
            <person name="Van de Peer Y."/>
            <person name="Friml J."/>
            <person name="Beilby M."/>
            <person name="Dolan L."/>
            <person name="Kohara Y."/>
            <person name="Sugano S."/>
            <person name="Fujiyama A."/>
            <person name="Delaux P.-M."/>
            <person name="Quint M."/>
            <person name="TheiBen G."/>
            <person name="Hagemann M."/>
            <person name="Harholt J."/>
            <person name="Dunand C."/>
            <person name="Zachgo S."/>
            <person name="Langdale J."/>
            <person name="Maumus F."/>
            <person name="Straeten D.V.D."/>
            <person name="Gould S.B."/>
            <person name="Rensing S.A."/>
        </authorList>
    </citation>
    <scope>NUCLEOTIDE SEQUENCE [LARGE SCALE GENOMIC DNA]</scope>
    <source>
        <strain evidence="4 5">S276</strain>
    </source>
</reference>
<keyword evidence="5" id="KW-1185">Reference proteome</keyword>
<dbReference type="Gene3D" id="3.30.420.40">
    <property type="match status" value="2"/>
</dbReference>
<comment type="caution">
    <text evidence="4">The sequence shown here is derived from an EMBL/GenBank/DDBJ whole genome shotgun (WGS) entry which is preliminary data.</text>
</comment>
<dbReference type="Gramene" id="GBG81084">
    <property type="protein sequence ID" value="GBG81084"/>
    <property type="gene ID" value="CBR_g31642"/>
</dbReference>
<dbReference type="GO" id="GO:0005524">
    <property type="term" value="F:ATP binding"/>
    <property type="evidence" value="ECO:0007669"/>
    <property type="project" value="UniProtKB-KW"/>
</dbReference>
<dbReference type="SUPFAM" id="SSF100920">
    <property type="entry name" value="Heat shock protein 70kD (HSP70), peptide-binding domain"/>
    <property type="match status" value="1"/>
</dbReference>
<dbReference type="STRING" id="69332.A0A388LFK2"/>
<evidence type="ECO:0000313" key="4">
    <source>
        <dbReference type="EMBL" id="GBG81084.1"/>
    </source>
</evidence>
<dbReference type="CDD" id="cd24028">
    <property type="entry name" value="ASKHA_NBD_HSP70_HSPA1-like"/>
    <property type="match status" value="1"/>
</dbReference>
<dbReference type="AlphaFoldDB" id="A0A388LFK2"/>
<dbReference type="PANTHER" id="PTHR19375">
    <property type="entry name" value="HEAT SHOCK PROTEIN 70KDA"/>
    <property type="match status" value="1"/>
</dbReference>
<evidence type="ECO:0000256" key="1">
    <source>
        <dbReference type="ARBA" id="ARBA00022741"/>
    </source>
</evidence>
<evidence type="ECO:0000256" key="3">
    <source>
        <dbReference type="RuleBase" id="RU003322"/>
    </source>
</evidence>